<reference evidence="3" key="1">
    <citation type="submission" date="2015-12" db="EMBL/GenBank/DDBJ databases">
        <title>Update maize B73 reference genome by single molecule sequencing technologies.</title>
        <authorList>
            <consortium name="Maize Genome Sequencing Project"/>
            <person name="Ware D."/>
        </authorList>
    </citation>
    <scope>NUCLEOTIDE SEQUENCE [LARGE SCALE GENOMIC DNA]</scope>
    <source>
        <strain evidence="3">cv. B73</strain>
    </source>
</reference>
<name>A0A804LLP6_MAIZE</name>
<evidence type="ECO:0000256" key="1">
    <source>
        <dbReference type="SAM" id="MobiDB-lite"/>
    </source>
</evidence>
<sequence length="288" mass="31859">MLEDIMNLVSSFSYLLSSGVLNTIQSIVNFVVVLLDKSGEPNGKNIHMGCSKAIIPFLRKRLGYSAHKLLSADFPSEDARKGWQSKDFEVEFEEFGVKADDSELDSADEAMTFAAPGERILGLGDIGCQLNMFKHRRSRRSGGSAASEDSSGSGLFQGTSQSRQRQQQLLDCLDEVQGEEGEQDDEGEQDEEVDPMGAGSAGDASDGSTSFRYKKSNALGPRLAERRLIRTHGEWSWEDLTWDGTGRRPKVNAVLGSLCRFYYPGMVELNGERFAAMQWADWGLKDYV</sequence>
<dbReference type="Gramene" id="Zm00001eb019760_T001">
    <property type="protein sequence ID" value="Zm00001eb019760_P001"/>
    <property type="gene ID" value="Zm00001eb019760"/>
</dbReference>
<accession>A0A804LLP6</accession>
<dbReference type="GO" id="GO:0032196">
    <property type="term" value="P:transposition"/>
    <property type="evidence" value="ECO:0007669"/>
    <property type="project" value="InterPro"/>
</dbReference>
<reference evidence="2" key="3">
    <citation type="submission" date="2021-05" db="UniProtKB">
        <authorList>
            <consortium name="EnsemblPlants"/>
        </authorList>
    </citation>
    <scope>IDENTIFICATION</scope>
    <source>
        <strain evidence="2">cv. B73</strain>
    </source>
</reference>
<organism evidence="2 3">
    <name type="scientific">Zea mays</name>
    <name type="common">Maize</name>
    <dbReference type="NCBI Taxonomy" id="4577"/>
    <lineage>
        <taxon>Eukaryota</taxon>
        <taxon>Viridiplantae</taxon>
        <taxon>Streptophyta</taxon>
        <taxon>Embryophyta</taxon>
        <taxon>Tracheophyta</taxon>
        <taxon>Spermatophyta</taxon>
        <taxon>Magnoliopsida</taxon>
        <taxon>Liliopsida</taxon>
        <taxon>Poales</taxon>
        <taxon>Poaceae</taxon>
        <taxon>PACMAD clade</taxon>
        <taxon>Panicoideae</taxon>
        <taxon>Andropogonodae</taxon>
        <taxon>Andropogoneae</taxon>
        <taxon>Tripsacinae</taxon>
        <taxon>Zea</taxon>
    </lineage>
</organism>
<proteinExistence type="evidence at protein level"/>
<keyword evidence="3" id="KW-1185">Reference proteome</keyword>
<dbReference type="PANTHER" id="PTHR33157">
    <property type="entry name" value="AUTONOMOUS TRANSPOSABLE ELEMENT EN-1 MOSAIC PROTEIN-RELATED"/>
    <property type="match status" value="1"/>
</dbReference>
<protein>
    <submittedName>
        <fullName evidence="2">Uncharacterized protein</fullName>
    </submittedName>
</protein>
<feature type="compositionally biased region" description="Low complexity" evidence="1">
    <location>
        <begin position="141"/>
        <end position="170"/>
    </location>
</feature>
<dbReference type="InterPro" id="IPR039266">
    <property type="entry name" value="EN-1/SPM"/>
</dbReference>
<feature type="region of interest" description="Disordered" evidence="1">
    <location>
        <begin position="137"/>
        <end position="213"/>
    </location>
</feature>
<feature type="compositionally biased region" description="Acidic residues" evidence="1">
    <location>
        <begin position="172"/>
        <end position="194"/>
    </location>
</feature>
<keyword evidence="4" id="KW-1267">Proteomics identification</keyword>
<reference evidence="2" key="2">
    <citation type="submission" date="2019-07" db="EMBL/GenBank/DDBJ databases">
        <authorList>
            <person name="Seetharam A."/>
            <person name="Woodhouse M."/>
            <person name="Cannon E."/>
        </authorList>
    </citation>
    <scope>NUCLEOTIDE SEQUENCE [LARGE SCALE GENOMIC DNA]</scope>
    <source>
        <strain evidence="2">cv. B73</strain>
    </source>
</reference>
<dbReference type="PANTHER" id="PTHR33157:SF14">
    <property type="entry name" value="AUTONOMOUS TRANSPOSABLE ELEMENT EN-1 MOSAIC PROTEIN"/>
    <property type="match status" value="1"/>
</dbReference>
<dbReference type="Proteomes" id="UP000007305">
    <property type="component" value="Chromosome 1"/>
</dbReference>
<evidence type="ECO:0000313" key="2">
    <source>
        <dbReference type="EnsemblPlants" id="Zm00001eb019760_P001"/>
    </source>
</evidence>
<dbReference type="InParanoid" id="A0A804LLP6"/>
<evidence type="ECO:0007829" key="4">
    <source>
        <dbReference type="PeptideAtlas" id="A0A804LLP6"/>
    </source>
</evidence>
<evidence type="ECO:0000313" key="3">
    <source>
        <dbReference type="Proteomes" id="UP000007305"/>
    </source>
</evidence>
<dbReference type="EnsemblPlants" id="Zm00001eb019760_T001">
    <property type="protein sequence ID" value="Zm00001eb019760_P001"/>
    <property type="gene ID" value="Zm00001eb019760"/>
</dbReference>
<feature type="compositionally biased region" description="Low complexity" evidence="1">
    <location>
        <begin position="197"/>
        <end position="208"/>
    </location>
</feature>
<dbReference type="AlphaFoldDB" id="A0A804LLP6"/>